<accession>A0A9R0UD27</accession>
<dbReference type="RefSeq" id="WP_014467699.1">
    <property type="nucleotide sequence ID" value="NC_017186.1"/>
</dbReference>
<proteinExistence type="predicted"/>
<keyword evidence="3" id="KW-1185">Reference proteome</keyword>
<protein>
    <submittedName>
        <fullName evidence="2">Uncharacterized protein</fullName>
    </submittedName>
</protein>
<dbReference type="GeneID" id="92877154"/>
<sequence length="47" mass="5083">MVRRLTAAGEEAVATIEEFTARLPAIPGQDEFRGTSKAVGKPAHSEW</sequence>
<dbReference type="KEGG" id="amn:RAM_40310"/>
<dbReference type="Proteomes" id="UP000006138">
    <property type="component" value="Chromosome"/>
</dbReference>
<evidence type="ECO:0000256" key="1">
    <source>
        <dbReference type="SAM" id="MobiDB-lite"/>
    </source>
</evidence>
<evidence type="ECO:0000313" key="3">
    <source>
        <dbReference type="Proteomes" id="UP000006138"/>
    </source>
</evidence>
<dbReference type="AlphaFoldDB" id="A0A9R0UD27"/>
<evidence type="ECO:0000313" key="2">
    <source>
        <dbReference type="EMBL" id="AEK46529.1"/>
    </source>
</evidence>
<gene>
    <name evidence="2" type="ordered locus">RAM_40310</name>
</gene>
<name>A0A9R0UD27_AMYMS</name>
<reference evidence="2 3" key="1">
    <citation type="journal article" date="2011" name="J. Bacteriol.">
        <title>Whole genome sequence of the rifamycin B-producing strain Amycolatopsis mediterranei S699.</title>
        <authorList>
            <person name="Verma M."/>
            <person name="Kaur J."/>
            <person name="Kumar M."/>
            <person name="Kumari K."/>
            <person name="Saxena A."/>
            <person name="Anand S."/>
            <person name="Nigam A."/>
            <person name="Ravi V."/>
            <person name="Raghuvanshi S."/>
            <person name="Khurana P."/>
            <person name="Tyagi A.K."/>
            <person name="Khurana J.P."/>
            <person name="Lal R."/>
        </authorList>
    </citation>
    <scope>NUCLEOTIDE SEQUENCE [LARGE SCALE GENOMIC DNA]</scope>
    <source>
        <strain evidence="2 3">S699</strain>
    </source>
</reference>
<dbReference type="EMBL" id="CP002896">
    <property type="protein sequence ID" value="AEK46529.1"/>
    <property type="molecule type" value="Genomic_DNA"/>
</dbReference>
<organism evidence="2 3">
    <name type="scientific">Amycolatopsis mediterranei (strain S699)</name>
    <name type="common">Nocardia mediterranei</name>
    <dbReference type="NCBI Taxonomy" id="713604"/>
    <lineage>
        <taxon>Bacteria</taxon>
        <taxon>Bacillati</taxon>
        <taxon>Actinomycetota</taxon>
        <taxon>Actinomycetes</taxon>
        <taxon>Pseudonocardiales</taxon>
        <taxon>Pseudonocardiaceae</taxon>
        <taxon>Amycolatopsis</taxon>
    </lineage>
</organism>
<feature type="region of interest" description="Disordered" evidence="1">
    <location>
        <begin position="27"/>
        <end position="47"/>
    </location>
</feature>